<comment type="similarity">
    <text evidence="1">Belongs to the aldehyde dehydrogenase family.</text>
</comment>
<dbReference type="InterPro" id="IPR016161">
    <property type="entry name" value="Ald_DH/histidinol_DH"/>
</dbReference>
<evidence type="ECO:0000259" key="4">
    <source>
        <dbReference type="Pfam" id="PF00171"/>
    </source>
</evidence>
<dbReference type="InterPro" id="IPR016163">
    <property type="entry name" value="Ald_DH_C"/>
</dbReference>
<gene>
    <name evidence="5" type="ORF">TL08_24745</name>
</gene>
<dbReference type="EMBL" id="CP014859">
    <property type="protein sequence ID" value="AOS65727.1"/>
    <property type="molecule type" value="Genomic_DNA"/>
</dbReference>
<dbReference type="GO" id="GO:0008911">
    <property type="term" value="F:lactaldehyde dehydrogenase (NAD+) activity"/>
    <property type="evidence" value="ECO:0007669"/>
    <property type="project" value="TreeGrafter"/>
</dbReference>
<dbReference type="Gene3D" id="3.40.309.10">
    <property type="entry name" value="Aldehyde Dehydrogenase, Chain A, domain 2"/>
    <property type="match status" value="1"/>
</dbReference>
<keyword evidence="2" id="KW-0560">Oxidoreductase</keyword>
<proteinExistence type="inferred from homology"/>
<evidence type="ECO:0000313" key="6">
    <source>
        <dbReference type="Proteomes" id="UP000095210"/>
    </source>
</evidence>
<dbReference type="InterPro" id="IPR016162">
    <property type="entry name" value="Ald_DH_N"/>
</dbReference>
<keyword evidence="6" id="KW-1185">Reference proteome</keyword>
<organism evidence="5 6">
    <name type="scientific">Actinoalloteichus hymeniacidonis</name>
    <dbReference type="NCBI Taxonomy" id="340345"/>
    <lineage>
        <taxon>Bacteria</taxon>
        <taxon>Bacillati</taxon>
        <taxon>Actinomycetota</taxon>
        <taxon>Actinomycetes</taxon>
        <taxon>Pseudonocardiales</taxon>
        <taxon>Pseudonocardiaceae</taxon>
        <taxon>Actinoalloteichus</taxon>
    </lineage>
</organism>
<dbReference type="KEGG" id="ahm:TL08_24745"/>
<dbReference type="InterPro" id="IPR051020">
    <property type="entry name" value="ALDH-related_metabolic_enz"/>
</dbReference>
<reference evidence="6" key="1">
    <citation type="submission" date="2016-03" db="EMBL/GenBank/DDBJ databases">
        <title>Complete genome sequence of the type strain Actinoalloteichus hymeniacidonis DSM 45092.</title>
        <authorList>
            <person name="Schaffert L."/>
            <person name="Albersmeier A."/>
            <person name="Winkler A."/>
            <person name="Kalinowski J."/>
            <person name="Zotchev S."/>
            <person name="Ruckert C."/>
        </authorList>
    </citation>
    <scope>NUCLEOTIDE SEQUENCE [LARGE SCALE GENOMIC DNA]</scope>
    <source>
        <strain evidence="6">HPA177(T) (DSM 45092(T))</strain>
    </source>
</reference>
<dbReference type="Gene3D" id="3.40.605.10">
    <property type="entry name" value="Aldehyde Dehydrogenase, Chain A, domain 1"/>
    <property type="match status" value="1"/>
</dbReference>
<accession>A0AAC9HU39</accession>
<dbReference type="Proteomes" id="UP000095210">
    <property type="component" value="Chromosome"/>
</dbReference>
<evidence type="ECO:0000313" key="5">
    <source>
        <dbReference type="EMBL" id="AOS65727.1"/>
    </source>
</evidence>
<feature type="region of interest" description="Disordered" evidence="3">
    <location>
        <begin position="1"/>
        <end position="23"/>
    </location>
</feature>
<protein>
    <submittedName>
        <fullName evidence="5">NAD-dependent aldehyde dehydrogenase</fullName>
    </submittedName>
</protein>
<dbReference type="Pfam" id="PF00171">
    <property type="entry name" value="Aldedh"/>
    <property type="match status" value="1"/>
</dbReference>
<dbReference type="SUPFAM" id="SSF53720">
    <property type="entry name" value="ALDH-like"/>
    <property type="match status" value="1"/>
</dbReference>
<evidence type="ECO:0000256" key="1">
    <source>
        <dbReference type="ARBA" id="ARBA00009986"/>
    </source>
</evidence>
<feature type="domain" description="Aldehyde dehydrogenase" evidence="4">
    <location>
        <begin position="20"/>
        <end position="432"/>
    </location>
</feature>
<sequence>MDAFVPTPRPSWIAGNAEPNDRRQEVRHPYDETEVATICVPDADQIWRAVQGTVAATREIAAVSPHSRTAVLNAVAEGISERAEEFAEIITAENGKPLRWAEVEVAAAASVFRLAAAAVDAGAGEPNRWTSGVLARRTPRGPVLAMTSAEYPLASAARQVAAAIAAGCPVLVAPPLRTPLAALMLGELLAEVDLVDGAFSVLPVDEEATRALADDQRASVLSVSGAREVSAHRIVAGRHLVLELGGVTTALICADWAAPADLDRAADRIAEFGTHQAGQSVAALQRVLVDASVYAEFLPRLVAAMRKLRTGDPHDPEVQVGPLIDEAAAREVHARITEAVEAGAEIVVGGDRSGTTVEPTVLTGVPSTSRLWREPVFGPVLVVSAAADLQAAFAQVEDAPILGRASVFTHDLRVAFQAGTALAVEELVVGDVPAPEARGAAGDDPDRDGLHRLLVEFTVERRTVFAAELP</sequence>
<dbReference type="PANTHER" id="PTHR42991">
    <property type="entry name" value="ALDEHYDE DEHYDROGENASE"/>
    <property type="match status" value="1"/>
</dbReference>
<dbReference type="PANTHER" id="PTHR42991:SF1">
    <property type="entry name" value="ALDEHYDE DEHYDROGENASE"/>
    <property type="match status" value="1"/>
</dbReference>
<name>A0AAC9HU39_9PSEU</name>
<dbReference type="AlphaFoldDB" id="A0AAC9HU39"/>
<dbReference type="InterPro" id="IPR015590">
    <property type="entry name" value="Aldehyde_DH_dom"/>
</dbReference>
<evidence type="ECO:0000256" key="2">
    <source>
        <dbReference type="ARBA" id="ARBA00023002"/>
    </source>
</evidence>
<evidence type="ECO:0000256" key="3">
    <source>
        <dbReference type="SAM" id="MobiDB-lite"/>
    </source>
</evidence>